<dbReference type="InterPro" id="IPR019787">
    <property type="entry name" value="Znf_PHD-finger"/>
</dbReference>
<evidence type="ECO:0008006" key="9">
    <source>
        <dbReference type="Google" id="ProtNLM"/>
    </source>
</evidence>
<reference evidence="7 8" key="1">
    <citation type="submission" date="2020-10" db="EMBL/GenBank/DDBJ databases">
        <title>Plant Genome Project.</title>
        <authorList>
            <person name="Zhang R.-G."/>
        </authorList>
    </citation>
    <scope>NUCLEOTIDE SEQUENCE [LARGE SCALE GENOMIC DNA]</scope>
    <source>
        <strain evidence="7">FAFU-HL-1</strain>
        <tissue evidence="7">Leaf</tissue>
    </source>
</reference>
<dbReference type="SUPFAM" id="SSF57903">
    <property type="entry name" value="FYVE/PHD zinc finger"/>
    <property type="match status" value="1"/>
</dbReference>
<dbReference type="GO" id="GO:0008270">
    <property type="term" value="F:zinc ion binding"/>
    <property type="evidence" value="ECO:0007669"/>
    <property type="project" value="UniProtKB-KW"/>
</dbReference>
<keyword evidence="3" id="KW-0862">Zinc</keyword>
<gene>
    <name evidence="7" type="ORF">SADUNF_Sadunf06G0222000</name>
</gene>
<dbReference type="AlphaFoldDB" id="A0A835K5X9"/>
<protein>
    <recommendedName>
        <fullName evidence="9">PHD-type domain-containing protein</fullName>
    </recommendedName>
</protein>
<dbReference type="Pfam" id="PF00628">
    <property type="entry name" value="PHD"/>
    <property type="match status" value="1"/>
</dbReference>
<dbReference type="InterPro" id="IPR011011">
    <property type="entry name" value="Znf_FYVE_PHD"/>
</dbReference>
<evidence type="ECO:0000259" key="5">
    <source>
        <dbReference type="PROSITE" id="PS50016"/>
    </source>
</evidence>
<evidence type="ECO:0000256" key="4">
    <source>
        <dbReference type="PROSITE-ProRule" id="PRU00146"/>
    </source>
</evidence>
<sequence length="434" mass="48215">MLLHDLIPGSVESALPFAPNYSRHDIFSEWVQEKAWKSPLVQVEFPQDGSNPLITGNCYDIPGSYVARKRRKKSVIMSSIEPETDKAPTNAVNCDPPVIHDDCVRARTVPSAVAESSSGMGVGSITARINISNIVEHPDSKLEVSGDDLSIREFCTSVLRSHGLLAGDCPVSNSAPTEILRNTKNDNFFQSCELCGNFEKALDILLCDHCEDAFHLSCCNLNMEMLPTDLWFCPSCSKLNNKVSQETSFLKKCSISWWNGKYKLGPIASMLKYPEGHTSRVRIGTSYQATVPGWSGQLSMDSDCFGEPIEIDSSQNVCLHECPQDRPSNAKPMSNWLQCREVLHDDAGGVEGTICGKWRRAPFSEVQTDSWDCSCSVLWDPSYSDCAVPQVELETDEVSRQLKYVEQVISMDHRLLAALAGKTFWYRVEILLVG</sequence>
<dbReference type="InterPro" id="IPR001965">
    <property type="entry name" value="Znf_PHD"/>
</dbReference>
<dbReference type="PROSITE" id="PS50016">
    <property type="entry name" value="ZF_PHD_2"/>
    <property type="match status" value="1"/>
</dbReference>
<dbReference type="InterPro" id="IPR019786">
    <property type="entry name" value="Zinc_finger_PHD-type_CS"/>
</dbReference>
<name>A0A835K5X9_9ROSI</name>
<dbReference type="EMBL" id="JADGMS010000006">
    <property type="protein sequence ID" value="KAF9681400.1"/>
    <property type="molecule type" value="Genomic_DNA"/>
</dbReference>
<comment type="caution">
    <text evidence="7">The sequence shown here is derived from an EMBL/GenBank/DDBJ whole genome shotgun (WGS) entry which is preliminary data.</text>
</comment>
<evidence type="ECO:0000313" key="8">
    <source>
        <dbReference type="Proteomes" id="UP000657918"/>
    </source>
</evidence>
<evidence type="ECO:0000256" key="3">
    <source>
        <dbReference type="ARBA" id="ARBA00022833"/>
    </source>
</evidence>
<dbReference type="Proteomes" id="UP000657918">
    <property type="component" value="Unassembled WGS sequence"/>
</dbReference>
<keyword evidence="2 4" id="KW-0863">Zinc-finger</keyword>
<dbReference type="FunFam" id="3.30.40.100:FF:000005">
    <property type="entry name" value="uncharacterized protein LOC106759733 isoform X4"/>
    <property type="match status" value="1"/>
</dbReference>
<evidence type="ECO:0000256" key="1">
    <source>
        <dbReference type="ARBA" id="ARBA00022723"/>
    </source>
</evidence>
<dbReference type="Gene3D" id="3.30.40.10">
    <property type="entry name" value="Zinc/RING finger domain, C3HC4 (zinc finger)"/>
    <property type="match status" value="1"/>
</dbReference>
<dbReference type="PROSITE" id="PS01359">
    <property type="entry name" value="ZF_PHD_1"/>
    <property type="match status" value="1"/>
</dbReference>
<keyword evidence="8" id="KW-1185">Reference proteome</keyword>
<organism evidence="7 8">
    <name type="scientific">Salix dunnii</name>
    <dbReference type="NCBI Taxonomy" id="1413687"/>
    <lineage>
        <taxon>Eukaryota</taxon>
        <taxon>Viridiplantae</taxon>
        <taxon>Streptophyta</taxon>
        <taxon>Embryophyta</taxon>
        <taxon>Tracheophyta</taxon>
        <taxon>Spermatophyta</taxon>
        <taxon>Magnoliopsida</taxon>
        <taxon>eudicotyledons</taxon>
        <taxon>Gunneridae</taxon>
        <taxon>Pentapetalae</taxon>
        <taxon>rosids</taxon>
        <taxon>fabids</taxon>
        <taxon>Malpighiales</taxon>
        <taxon>Salicaceae</taxon>
        <taxon>Saliceae</taxon>
        <taxon>Salix</taxon>
    </lineage>
</organism>
<proteinExistence type="predicted"/>
<evidence type="ECO:0000256" key="2">
    <source>
        <dbReference type="ARBA" id="ARBA00022771"/>
    </source>
</evidence>
<dbReference type="SMART" id="SM00249">
    <property type="entry name" value="PHD"/>
    <property type="match status" value="1"/>
</dbReference>
<dbReference type="InterPro" id="IPR011124">
    <property type="entry name" value="Znf_CW"/>
</dbReference>
<feature type="domain" description="PHD-type" evidence="5">
    <location>
        <begin position="189"/>
        <end position="239"/>
    </location>
</feature>
<dbReference type="InterPro" id="IPR013083">
    <property type="entry name" value="Znf_RING/FYVE/PHD"/>
</dbReference>
<dbReference type="Gene3D" id="3.30.40.100">
    <property type="match status" value="1"/>
</dbReference>
<evidence type="ECO:0000313" key="7">
    <source>
        <dbReference type="EMBL" id="KAF9681400.1"/>
    </source>
</evidence>
<dbReference type="OrthoDB" id="787137at2759"/>
<evidence type="ECO:0000259" key="6">
    <source>
        <dbReference type="PROSITE" id="PS51050"/>
    </source>
</evidence>
<dbReference type="PROSITE" id="PS51050">
    <property type="entry name" value="ZF_CW"/>
    <property type="match status" value="1"/>
</dbReference>
<keyword evidence="1" id="KW-0479">Metal-binding</keyword>
<accession>A0A835K5X9</accession>
<feature type="domain" description="CW-type" evidence="6">
    <location>
        <begin position="330"/>
        <end position="394"/>
    </location>
</feature>